<keyword evidence="2" id="KW-1185">Reference proteome</keyword>
<dbReference type="EMBL" id="JARJCW010000055">
    <property type="protein sequence ID" value="KAJ7202390.1"/>
    <property type="molecule type" value="Genomic_DNA"/>
</dbReference>
<evidence type="ECO:0000313" key="2">
    <source>
        <dbReference type="Proteomes" id="UP001219525"/>
    </source>
</evidence>
<dbReference type="AlphaFoldDB" id="A0AAD6Y8M6"/>
<accession>A0AAD6Y8M6</accession>
<comment type="caution">
    <text evidence="1">The sequence shown here is derived from an EMBL/GenBank/DDBJ whole genome shotgun (WGS) entry which is preliminary data.</text>
</comment>
<protein>
    <submittedName>
        <fullName evidence="1">Uncharacterized protein</fullName>
    </submittedName>
</protein>
<sequence>MSLGGVGPGDNIIDLSRSDSDAIRRARDLDHNPCSLITIPAASQFLQFFHNPGRVLITIILIRPHSSSISYVFIGNGTGSRYPHGLTGLTRAGTGTEITFSLTMSFMVSGLNPRVTRTHTRGYGYTATTGTGTGRPQDTRGLTRAVPYVFTVITQQYNIACRSHKFLSLENLNKTATGSRRAELFAMCICIEQTFMEGSAKKNGYGPAFIVALDVYVGSATEATVAGKIQECKQLQILNKSPLKDKFTWTKRQKEGQEEWEKKVLQAEGALCRIITANHLHKFIHDGFRPPQAVGVRLTFQFEYRICYKYPESVIHSIRLSRQHKLRLYIRDSNKRGKGL</sequence>
<dbReference type="Proteomes" id="UP001219525">
    <property type="component" value="Unassembled WGS sequence"/>
</dbReference>
<reference evidence="1" key="1">
    <citation type="submission" date="2023-03" db="EMBL/GenBank/DDBJ databases">
        <title>Massive genome expansion in bonnet fungi (Mycena s.s.) driven by repeated elements and novel gene families across ecological guilds.</title>
        <authorList>
            <consortium name="Lawrence Berkeley National Laboratory"/>
            <person name="Harder C.B."/>
            <person name="Miyauchi S."/>
            <person name="Viragh M."/>
            <person name="Kuo A."/>
            <person name="Thoen E."/>
            <person name="Andreopoulos B."/>
            <person name="Lu D."/>
            <person name="Skrede I."/>
            <person name="Drula E."/>
            <person name="Henrissat B."/>
            <person name="Morin E."/>
            <person name="Kohler A."/>
            <person name="Barry K."/>
            <person name="LaButti K."/>
            <person name="Morin E."/>
            <person name="Salamov A."/>
            <person name="Lipzen A."/>
            <person name="Mereny Z."/>
            <person name="Hegedus B."/>
            <person name="Baldrian P."/>
            <person name="Stursova M."/>
            <person name="Weitz H."/>
            <person name="Taylor A."/>
            <person name="Grigoriev I.V."/>
            <person name="Nagy L.G."/>
            <person name="Martin F."/>
            <person name="Kauserud H."/>
        </authorList>
    </citation>
    <scope>NUCLEOTIDE SEQUENCE</scope>
    <source>
        <strain evidence="1">9144</strain>
    </source>
</reference>
<gene>
    <name evidence="1" type="ORF">GGX14DRAFT_399555</name>
</gene>
<evidence type="ECO:0000313" key="1">
    <source>
        <dbReference type="EMBL" id="KAJ7202390.1"/>
    </source>
</evidence>
<organism evidence="1 2">
    <name type="scientific">Mycena pura</name>
    <dbReference type="NCBI Taxonomy" id="153505"/>
    <lineage>
        <taxon>Eukaryota</taxon>
        <taxon>Fungi</taxon>
        <taxon>Dikarya</taxon>
        <taxon>Basidiomycota</taxon>
        <taxon>Agaricomycotina</taxon>
        <taxon>Agaricomycetes</taxon>
        <taxon>Agaricomycetidae</taxon>
        <taxon>Agaricales</taxon>
        <taxon>Marasmiineae</taxon>
        <taxon>Mycenaceae</taxon>
        <taxon>Mycena</taxon>
    </lineage>
</organism>
<proteinExistence type="predicted"/>
<name>A0AAD6Y8M6_9AGAR</name>